<dbReference type="Proteomes" id="UP000078561">
    <property type="component" value="Unassembled WGS sequence"/>
</dbReference>
<reference evidence="2" key="1">
    <citation type="submission" date="2016-04" db="EMBL/GenBank/DDBJ databases">
        <authorList>
            <person name="Evans L.H."/>
            <person name="Alamgir A."/>
            <person name="Owens N."/>
            <person name="Weber N.D."/>
            <person name="Virtaneva K."/>
            <person name="Barbian K."/>
            <person name="Babar A."/>
            <person name="Rosenke K."/>
        </authorList>
    </citation>
    <scope>NUCLEOTIDE SEQUENCE [LARGE SCALE GENOMIC DNA]</scope>
    <source>
        <strain evidence="2">CBS 101.48</strain>
    </source>
</reference>
<feature type="region of interest" description="Disordered" evidence="1">
    <location>
        <begin position="1"/>
        <end position="33"/>
    </location>
</feature>
<name>A0A163K705_ABSGL</name>
<accession>A0A163K705</accession>
<evidence type="ECO:0000313" key="2">
    <source>
        <dbReference type="EMBL" id="SAM05771.1"/>
    </source>
</evidence>
<feature type="compositionally biased region" description="Polar residues" evidence="1">
    <location>
        <begin position="15"/>
        <end position="33"/>
    </location>
</feature>
<feature type="compositionally biased region" description="Basic residues" evidence="1">
    <location>
        <begin position="97"/>
        <end position="107"/>
    </location>
</feature>
<evidence type="ECO:0000313" key="3">
    <source>
        <dbReference type="Proteomes" id="UP000078561"/>
    </source>
</evidence>
<sequence>MPLPPTLTDGPSKPVTHTNGKLGASTRNASPPQIVSLGDVSTDEFPPFLVNFTNSTLDPEIESMYGPFEDPPIWAFPQHTISQPSSPRPASPIRSPQRARKAHQQTI</sequence>
<proteinExistence type="predicted"/>
<feature type="region of interest" description="Disordered" evidence="1">
    <location>
        <begin position="61"/>
        <end position="107"/>
    </location>
</feature>
<organism evidence="2">
    <name type="scientific">Absidia glauca</name>
    <name type="common">Pin mould</name>
    <dbReference type="NCBI Taxonomy" id="4829"/>
    <lineage>
        <taxon>Eukaryota</taxon>
        <taxon>Fungi</taxon>
        <taxon>Fungi incertae sedis</taxon>
        <taxon>Mucoromycota</taxon>
        <taxon>Mucoromycotina</taxon>
        <taxon>Mucoromycetes</taxon>
        <taxon>Mucorales</taxon>
        <taxon>Cunninghamellaceae</taxon>
        <taxon>Absidia</taxon>
    </lineage>
</organism>
<gene>
    <name evidence="2" type="primary">ABSGL_11646.1 scaffold 12295</name>
</gene>
<protein>
    <submittedName>
        <fullName evidence="2">Uncharacterized protein</fullName>
    </submittedName>
</protein>
<dbReference type="EMBL" id="LT554468">
    <property type="protein sequence ID" value="SAM05771.1"/>
    <property type="molecule type" value="Genomic_DNA"/>
</dbReference>
<keyword evidence="3" id="KW-1185">Reference proteome</keyword>
<dbReference type="AlphaFoldDB" id="A0A163K705"/>
<dbReference type="InParanoid" id="A0A163K705"/>
<evidence type="ECO:0000256" key="1">
    <source>
        <dbReference type="SAM" id="MobiDB-lite"/>
    </source>
</evidence>